<dbReference type="EMBL" id="CANHGI010000002">
    <property type="protein sequence ID" value="CAI5443067.1"/>
    <property type="molecule type" value="Genomic_DNA"/>
</dbReference>
<sequence>MFELIVIFFFVLIFIMMLNSSSASDVYCNRTFFDQGESFEFDSWSWRFDRKRSGQIHQVLEVEKVDDEFYRLAIEENKNPIFENADNVRIQFQYAHKKSL</sequence>
<evidence type="ECO:0000313" key="3">
    <source>
        <dbReference type="Proteomes" id="UP001152747"/>
    </source>
</evidence>
<evidence type="ECO:0000256" key="1">
    <source>
        <dbReference type="SAM" id="SignalP"/>
    </source>
</evidence>
<reference evidence="2" key="1">
    <citation type="submission" date="2022-11" db="EMBL/GenBank/DDBJ databases">
        <authorList>
            <person name="Kikuchi T."/>
        </authorList>
    </citation>
    <scope>NUCLEOTIDE SEQUENCE</scope>
    <source>
        <strain evidence="2">PS1010</strain>
    </source>
</reference>
<feature type="chain" id="PRO_5040133149" evidence="1">
    <location>
        <begin position="24"/>
        <end position="100"/>
    </location>
</feature>
<gene>
    <name evidence="2" type="ORF">CAMP_LOCUS5704</name>
</gene>
<keyword evidence="3" id="KW-1185">Reference proteome</keyword>
<evidence type="ECO:0000313" key="2">
    <source>
        <dbReference type="EMBL" id="CAI5443067.1"/>
    </source>
</evidence>
<name>A0A9P1IH12_9PELO</name>
<comment type="caution">
    <text evidence="2">The sequence shown here is derived from an EMBL/GenBank/DDBJ whole genome shotgun (WGS) entry which is preliminary data.</text>
</comment>
<dbReference type="Proteomes" id="UP001152747">
    <property type="component" value="Unassembled WGS sequence"/>
</dbReference>
<dbReference type="AlphaFoldDB" id="A0A9P1IH12"/>
<feature type="signal peptide" evidence="1">
    <location>
        <begin position="1"/>
        <end position="23"/>
    </location>
</feature>
<proteinExistence type="predicted"/>
<keyword evidence="1" id="KW-0732">Signal</keyword>
<protein>
    <submittedName>
        <fullName evidence="2">Uncharacterized protein</fullName>
    </submittedName>
</protein>
<organism evidence="2 3">
    <name type="scientific">Caenorhabditis angaria</name>
    <dbReference type="NCBI Taxonomy" id="860376"/>
    <lineage>
        <taxon>Eukaryota</taxon>
        <taxon>Metazoa</taxon>
        <taxon>Ecdysozoa</taxon>
        <taxon>Nematoda</taxon>
        <taxon>Chromadorea</taxon>
        <taxon>Rhabditida</taxon>
        <taxon>Rhabditina</taxon>
        <taxon>Rhabditomorpha</taxon>
        <taxon>Rhabditoidea</taxon>
        <taxon>Rhabditidae</taxon>
        <taxon>Peloderinae</taxon>
        <taxon>Caenorhabditis</taxon>
    </lineage>
</organism>
<accession>A0A9P1IH12</accession>